<comment type="caution">
    <text evidence="2">The sequence shown here is derived from an EMBL/GenBank/DDBJ whole genome shotgun (WGS) entry which is preliminary data.</text>
</comment>
<dbReference type="AlphaFoldDB" id="A0ABD3NVL9"/>
<evidence type="ECO:0000313" key="2">
    <source>
        <dbReference type="EMBL" id="KAL3779448.1"/>
    </source>
</evidence>
<protein>
    <submittedName>
        <fullName evidence="2">Uncharacterized protein</fullName>
    </submittedName>
</protein>
<feature type="chain" id="PRO_5044825779" evidence="1">
    <location>
        <begin position="32"/>
        <end position="403"/>
    </location>
</feature>
<name>A0ABD3NVL9_9STRA</name>
<feature type="signal peptide" evidence="1">
    <location>
        <begin position="1"/>
        <end position="31"/>
    </location>
</feature>
<gene>
    <name evidence="2" type="ORF">HJC23_012725</name>
</gene>
<accession>A0ABD3NVL9</accession>
<proteinExistence type="predicted"/>
<reference evidence="2 3" key="1">
    <citation type="journal article" date="2020" name="G3 (Bethesda)">
        <title>Improved Reference Genome for Cyclotella cryptica CCMP332, a Model for Cell Wall Morphogenesis, Salinity Adaptation, and Lipid Production in Diatoms (Bacillariophyta).</title>
        <authorList>
            <person name="Roberts W.R."/>
            <person name="Downey K.M."/>
            <person name="Ruck E.C."/>
            <person name="Traller J.C."/>
            <person name="Alverson A.J."/>
        </authorList>
    </citation>
    <scope>NUCLEOTIDE SEQUENCE [LARGE SCALE GENOMIC DNA]</scope>
    <source>
        <strain evidence="2 3">CCMP332</strain>
    </source>
</reference>
<keyword evidence="1" id="KW-0732">Signal</keyword>
<evidence type="ECO:0000313" key="3">
    <source>
        <dbReference type="Proteomes" id="UP001516023"/>
    </source>
</evidence>
<dbReference type="EMBL" id="JABMIG020000388">
    <property type="protein sequence ID" value="KAL3779448.1"/>
    <property type="molecule type" value="Genomic_DNA"/>
</dbReference>
<evidence type="ECO:0000256" key="1">
    <source>
        <dbReference type="SAM" id="SignalP"/>
    </source>
</evidence>
<organism evidence="2 3">
    <name type="scientific">Cyclotella cryptica</name>
    <dbReference type="NCBI Taxonomy" id="29204"/>
    <lineage>
        <taxon>Eukaryota</taxon>
        <taxon>Sar</taxon>
        <taxon>Stramenopiles</taxon>
        <taxon>Ochrophyta</taxon>
        <taxon>Bacillariophyta</taxon>
        <taxon>Coscinodiscophyceae</taxon>
        <taxon>Thalassiosirophycidae</taxon>
        <taxon>Stephanodiscales</taxon>
        <taxon>Stephanodiscaceae</taxon>
        <taxon>Cyclotella</taxon>
    </lineage>
</organism>
<sequence length="403" mass="44646">MRANYSRYLMRMPRVLSSLATLMAAAHPISAARCTTSITSHIMNPPSRTGRENIDPSRGSICSTIQHRRRSVLDAVVSDLFRGGDDRSSNYNNNYAGQGNFHGMSNNIDTGNEAGGNDAPNMNPVTPSQIPHPPFQQPFATGNGEFMGGYNANEPIYDGYRESVEDRLAAWRLQQQQLHEFQSPEQAASAVDEQGRFKLFTTVSRVSVSFFFFILMWRTVHHYELADAAFGTSRGSGKGGVRAALLRSVVVTPLVILFLGEMMGAILGLTGGGIGGGGASHATKKRLKGILNLHKGVELVMLIYNVVRLAIWPSRYVMREVYIGRTISNFFFLMQAQLYTKLSWDDVSKTNIGEGYVHYQPDAGYDDEFDAWQNTQTLARNDDTMVYGGGAQLQHNSYQQQGY</sequence>
<keyword evidence="3" id="KW-1185">Reference proteome</keyword>
<dbReference type="Proteomes" id="UP001516023">
    <property type="component" value="Unassembled WGS sequence"/>
</dbReference>